<dbReference type="InterPro" id="IPR052429">
    <property type="entry name" value="BAH_domain_protein"/>
</dbReference>
<dbReference type="InterPro" id="IPR048924">
    <property type="entry name" value="BAHCC1-like_Tudor"/>
</dbReference>
<dbReference type="PANTHER" id="PTHR12505">
    <property type="entry name" value="PHD FINGER TRANSCRIPTION FACTOR"/>
    <property type="match status" value="1"/>
</dbReference>
<dbReference type="Proteomes" id="UP001266305">
    <property type="component" value="Unassembled WGS sequence"/>
</dbReference>
<sequence>MQRRAVQTSLGLLCAELRGGVGGEPAKKRSKLGRSVYSGLQTSSMEKVQCKKSSCQGGLAPSVTHRVAQLKPKVKSRGLPTGLSSFQRKEATPGGHIREKLSRAKSTKTSEATRHPQPKGHGSRETPRCPAQPSVAATREAGKLLVSYDSEDCEGLLGTEAGLVLHAGANAAVLGPSPSSVVKMEANQKAKKKKERQGLLGACRLSSPESEVKIKRRSVKAKVGTTLERSPGQRPPGAPGKKKAKGKAKGGLRAEPGATPSRDILFSPSRTFACREEGSHLASERLKRATRKSTVLQPVLRRKNGALSITLAAHNTKAILGKGRKLSKVKRKAGKQGKGRAVSRLLESFAVEDDFEFDDNSSFSEEEEEEDSGPLSVEQSTALARSCAIHKEDLRDGLPVLIPKEDSLLYAGSVRTLQPPDIYSIVIEGERGNRQRIYSLEQLLQEAPLPTLLQVLDVRPQSSRYLPPGTRVCAYWSQKSRCLYPGNVVRGKPHYRQGLGQAPLRPTGSICPQQPRFQGWRGQNQLSQTEHDSGISSPNTRKT</sequence>
<name>A0ABQ9VSH9_SAGOE</name>
<dbReference type="PANTHER" id="PTHR12505:SF22">
    <property type="entry name" value="BAH AND COILED-COIL DOMAIN-CONTAINING PROTEIN 1"/>
    <property type="match status" value="1"/>
</dbReference>
<evidence type="ECO:0000313" key="4">
    <source>
        <dbReference type="EMBL" id="KAK2112336.1"/>
    </source>
</evidence>
<keyword evidence="5" id="KW-1185">Reference proteome</keyword>
<feature type="region of interest" description="Disordered" evidence="1">
    <location>
        <begin position="183"/>
        <end position="266"/>
    </location>
</feature>
<protein>
    <submittedName>
        <fullName evidence="4">BAH and coiled-coil domain-containing protein 1</fullName>
    </submittedName>
</protein>
<feature type="compositionally biased region" description="Basic and acidic residues" evidence="1">
    <location>
        <begin position="87"/>
        <end position="102"/>
    </location>
</feature>
<feature type="region of interest" description="Disordered" evidence="1">
    <location>
        <begin position="516"/>
        <end position="543"/>
    </location>
</feature>
<reference evidence="4 5" key="1">
    <citation type="submission" date="2023-05" db="EMBL/GenBank/DDBJ databases">
        <title>B98-5 Cell Line De Novo Hybrid Assembly: An Optical Mapping Approach.</title>
        <authorList>
            <person name="Kananen K."/>
            <person name="Auerbach J.A."/>
            <person name="Kautto E."/>
            <person name="Blachly J.S."/>
        </authorList>
    </citation>
    <scope>NUCLEOTIDE SEQUENCE [LARGE SCALE GENOMIC DNA]</scope>
    <source>
        <strain evidence="4">B95-8</strain>
        <tissue evidence="4">Cell line</tissue>
    </source>
</reference>
<evidence type="ECO:0000259" key="2">
    <source>
        <dbReference type="Pfam" id="PF21744"/>
    </source>
</evidence>
<dbReference type="Pfam" id="PF21744">
    <property type="entry name" value="BAHCC1-like_Tudor"/>
    <property type="match status" value="1"/>
</dbReference>
<dbReference type="EMBL" id="JASSZA010000005">
    <property type="protein sequence ID" value="KAK2112336.1"/>
    <property type="molecule type" value="Genomic_DNA"/>
</dbReference>
<comment type="caution">
    <text evidence="4">The sequence shown here is derived from an EMBL/GenBank/DDBJ whole genome shotgun (WGS) entry which is preliminary data.</text>
</comment>
<evidence type="ECO:0000259" key="3">
    <source>
        <dbReference type="Pfam" id="PF24912"/>
    </source>
</evidence>
<feature type="compositionally biased region" description="Basic residues" evidence="1">
    <location>
        <begin position="240"/>
        <end position="250"/>
    </location>
</feature>
<dbReference type="InterPro" id="IPR056841">
    <property type="entry name" value="TNRC18_BAHCC1-like_SH3"/>
</dbReference>
<evidence type="ECO:0000313" key="5">
    <source>
        <dbReference type="Proteomes" id="UP001266305"/>
    </source>
</evidence>
<feature type="domain" description="TNRC18/BAHCC1-like SH3" evidence="3">
    <location>
        <begin position="391"/>
        <end position="447"/>
    </location>
</feature>
<feature type="domain" description="BAHCC1-like Tudor" evidence="2">
    <location>
        <begin position="460"/>
        <end position="493"/>
    </location>
</feature>
<dbReference type="Pfam" id="PF24912">
    <property type="entry name" value="SH3_TNRC18"/>
    <property type="match status" value="1"/>
</dbReference>
<organism evidence="4 5">
    <name type="scientific">Saguinus oedipus</name>
    <name type="common">Cotton-top tamarin</name>
    <name type="synonym">Oedipomidas oedipus</name>
    <dbReference type="NCBI Taxonomy" id="9490"/>
    <lineage>
        <taxon>Eukaryota</taxon>
        <taxon>Metazoa</taxon>
        <taxon>Chordata</taxon>
        <taxon>Craniata</taxon>
        <taxon>Vertebrata</taxon>
        <taxon>Euteleostomi</taxon>
        <taxon>Mammalia</taxon>
        <taxon>Eutheria</taxon>
        <taxon>Euarchontoglires</taxon>
        <taxon>Primates</taxon>
        <taxon>Haplorrhini</taxon>
        <taxon>Platyrrhini</taxon>
        <taxon>Cebidae</taxon>
        <taxon>Callitrichinae</taxon>
        <taxon>Saguinus</taxon>
    </lineage>
</organism>
<accession>A0ABQ9VSH9</accession>
<feature type="region of interest" description="Disordered" evidence="1">
    <location>
        <begin position="71"/>
        <end position="137"/>
    </location>
</feature>
<proteinExistence type="predicted"/>
<evidence type="ECO:0000256" key="1">
    <source>
        <dbReference type="SAM" id="MobiDB-lite"/>
    </source>
</evidence>
<gene>
    <name evidence="4" type="primary">BAHCC1_2</name>
    <name evidence="4" type="ORF">P7K49_012083</name>
</gene>